<gene>
    <name evidence="3" type="ORF">AaeL_AAEL013772</name>
</gene>
<feature type="chain" id="PRO_5014307126" evidence="2">
    <location>
        <begin position="20"/>
        <end position="262"/>
    </location>
</feature>
<organism evidence="3 4">
    <name type="scientific">Aedes aegypti</name>
    <name type="common">Yellowfever mosquito</name>
    <name type="synonym">Culex aegypti</name>
    <dbReference type="NCBI Taxonomy" id="7159"/>
    <lineage>
        <taxon>Eukaryota</taxon>
        <taxon>Metazoa</taxon>
        <taxon>Ecdysozoa</taxon>
        <taxon>Arthropoda</taxon>
        <taxon>Hexapoda</taxon>
        <taxon>Insecta</taxon>
        <taxon>Pterygota</taxon>
        <taxon>Neoptera</taxon>
        <taxon>Endopterygota</taxon>
        <taxon>Diptera</taxon>
        <taxon>Nematocera</taxon>
        <taxon>Culicoidea</taxon>
        <taxon>Culicidae</taxon>
        <taxon>Culicinae</taxon>
        <taxon>Aedini</taxon>
        <taxon>Aedes</taxon>
        <taxon>Stegomyia</taxon>
    </lineage>
</organism>
<dbReference type="HOGENOM" id="CLU_077765_1_0_1"/>
<dbReference type="PhylomeDB" id="Q16I70"/>
<keyword evidence="2" id="KW-0732">Signal</keyword>
<reference evidence="3" key="1">
    <citation type="submission" date="2005-10" db="EMBL/GenBank/DDBJ databases">
        <authorList>
            <person name="Loftus B.J."/>
            <person name="Nene V.M."/>
            <person name="Hannick L.I."/>
            <person name="Bidwell S."/>
            <person name="Haas B."/>
            <person name="Amedeo P."/>
            <person name="Orvis J."/>
            <person name="Wortman J.R."/>
            <person name="White O.R."/>
            <person name="Salzberg S."/>
            <person name="Shumway M."/>
            <person name="Koo H."/>
            <person name="Zhao Y."/>
            <person name="Holmes M."/>
            <person name="Miller J."/>
            <person name="Schatz M."/>
            <person name="Pop M."/>
            <person name="Pai G."/>
            <person name="Utterback T."/>
            <person name="Rogers Y.-H."/>
            <person name="Kravitz S."/>
            <person name="Fraser C.M."/>
        </authorList>
    </citation>
    <scope>NUCLEOTIDE SEQUENCE</scope>
    <source>
        <strain evidence="3">Liverpool</strain>
    </source>
</reference>
<dbReference type="AlphaFoldDB" id="Q16I70"/>
<dbReference type="eggNOG" id="ENOG502R33H">
    <property type="taxonomic scope" value="Eukaryota"/>
</dbReference>
<dbReference type="VEuPathDB" id="VectorBase:AAEL024607"/>
<accession>Q16I70</accession>
<proteinExistence type="predicted"/>
<evidence type="ECO:0000313" key="3">
    <source>
        <dbReference type="EMBL" id="EAT33957.1"/>
    </source>
</evidence>
<dbReference type="Proteomes" id="UP000682892">
    <property type="component" value="Unassembled WGS sequence"/>
</dbReference>
<dbReference type="EMBL" id="CH478103">
    <property type="protein sequence ID" value="EAT33957.1"/>
    <property type="molecule type" value="Genomic_DNA"/>
</dbReference>
<protein>
    <submittedName>
        <fullName evidence="3">AAEL013772-PA</fullName>
    </submittedName>
</protein>
<keyword evidence="1" id="KW-0175">Coiled coil</keyword>
<feature type="coiled-coil region" evidence="1">
    <location>
        <begin position="188"/>
        <end position="215"/>
    </location>
</feature>
<evidence type="ECO:0000256" key="2">
    <source>
        <dbReference type="SAM" id="SignalP"/>
    </source>
</evidence>
<sequence length="262" mass="29383">MMAKFIILMVICATACVFGQRENSLQVIETMRELQPLYKQLQDHIVNQLSEAKLNSSSLVYQLHSDVIETKENFVVAAIDEERQVHDIISHQPSTVNAMCLNFIKMSAEVNVNIAGVSFTNCMVQVDNSFNETLSQFYDLLQAGETLHSVSALFDVFEGENIFHDPDSIVEKLNARMEELVKDPEFIATELLDNVEEFEKELDELKEHYKVCLDEGVKLLVMALDLARTQVVQVCLGQLAAPEGSGEGGEPIVKALDYEEGH</sequence>
<reference evidence="3" key="3">
    <citation type="submission" date="2012-09" db="EMBL/GenBank/DDBJ databases">
        <authorList>
            <consortium name="VectorBase"/>
        </authorList>
    </citation>
    <scope>NUCLEOTIDE SEQUENCE</scope>
    <source>
        <strain evidence="3">Liverpool</strain>
    </source>
</reference>
<dbReference type="PaxDb" id="7159-AAEL013772-PA"/>
<feature type="signal peptide" evidence="2">
    <location>
        <begin position="1"/>
        <end position="19"/>
    </location>
</feature>
<reference evidence="3" key="2">
    <citation type="journal article" date="2007" name="Science">
        <title>Genome sequence of Aedes aegypti, a major arbovirus vector.</title>
        <authorList>
            <person name="Nene V."/>
            <person name="Wortman J.R."/>
            <person name="Lawson D."/>
            <person name="Haas B."/>
            <person name="Kodira C."/>
            <person name="Tu Z.J."/>
            <person name="Loftus B."/>
            <person name="Xi Z."/>
            <person name="Megy K."/>
            <person name="Grabherr M."/>
            <person name="Ren Q."/>
            <person name="Zdobnov E.M."/>
            <person name="Lobo N.F."/>
            <person name="Campbell K.S."/>
            <person name="Brown S.E."/>
            <person name="Bonaldo M.F."/>
            <person name="Zhu J."/>
            <person name="Sinkins S.P."/>
            <person name="Hogenkamp D.G."/>
            <person name="Amedeo P."/>
            <person name="Arensburger P."/>
            <person name="Atkinson P.W."/>
            <person name="Bidwell S."/>
            <person name="Biedler J."/>
            <person name="Birney E."/>
            <person name="Bruggner R.V."/>
            <person name="Costas J."/>
            <person name="Coy M.R."/>
            <person name="Crabtree J."/>
            <person name="Crawford M."/>
            <person name="Debruyn B."/>
            <person name="Decaprio D."/>
            <person name="Eiglmeier K."/>
            <person name="Eisenstadt E."/>
            <person name="El-Dorry H."/>
            <person name="Gelbart W.M."/>
            <person name="Gomes S.L."/>
            <person name="Hammond M."/>
            <person name="Hannick L.I."/>
            <person name="Hogan J.R."/>
            <person name="Holmes M.H."/>
            <person name="Jaffe D."/>
            <person name="Johnston J.S."/>
            <person name="Kennedy R.C."/>
            <person name="Koo H."/>
            <person name="Kravitz S."/>
            <person name="Kriventseva E.V."/>
            <person name="Kulp D."/>
            <person name="Labutti K."/>
            <person name="Lee E."/>
            <person name="Li S."/>
            <person name="Lovin D.D."/>
            <person name="Mao C."/>
            <person name="Mauceli E."/>
            <person name="Menck C.F."/>
            <person name="Miller J.R."/>
            <person name="Montgomery P."/>
            <person name="Mori A."/>
            <person name="Nascimento A.L."/>
            <person name="Naveira H.F."/>
            <person name="Nusbaum C."/>
            <person name="O'leary S."/>
            <person name="Orvis J."/>
            <person name="Pertea M."/>
            <person name="Quesneville H."/>
            <person name="Reidenbach K.R."/>
            <person name="Rogers Y.H."/>
            <person name="Roth C.W."/>
            <person name="Schneider J.R."/>
            <person name="Schatz M."/>
            <person name="Shumway M."/>
            <person name="Stanke M."/>
            <person name="Stinson E.O."/>
            <person name="Tubio J.M."/>
            <person name="Vanzee J.P."/>
            <person name="Verjovski-Almeida S."/>
            <person name="Werner D."/>
            <person name="White O."/>
            <person name="Wyder S."/>
            <person name="Zeng Q."/>
            <person name="Zhao Q."/>
            <person name="Zhao Y."/>
            <person name="Hill C.A."/>
            <person name="Raikhel A.S."/>
            <person name="Soares M.B."/>
            <person name="Knudson D.L."/>
            <person name="Lee N.H."/>
            <person name="Galagan J."/>
            <person name="Salzberg S.L."/>
            <person name="Paulsen I.T."/>
            <person name="Dimopoulos G."/>
            <person name="Collins F.H."/>
            <person name="Birren B."/>
            <person name="Fraser-Liggett C.M."/>
            <person name="Severson D.W."/>
        </authorList>
    </citation>
    <scope>NUCLEOTIDE SEQUENCE [LARGE SCALE GENOMIC DNA]</scope>
    <source>
        <strain evidence="3">Liverpool</strain>
    </source>
</reference>
<name>Q16I70_AEDAE</name>
<evidence type="ECO:0000313" key="4">
    <source>
        <dbReference type="Proteomes" id="UP000682892"/>
    </source>
</evidence>
<evidence type="ECO:0000256" key="1">
    <source>
        <dbReference type="SAM" id="Coils"/>
    </source>
</evidence>